<reference evidence="4 5" key="1">
    <citation type="submission" date="2018-07" db="EMBL/GenBank/DDBJ databases">
        <title>Parabacteroides acidifaciens nov. sp., isolated from human feces.</title>
        <authorList>
            <person name="Wang Y.J."/>
        </authorList>
    </citation>
    <scope>NUCLEOTIDE SEQUENCE [LARGE SCALE GENOMIC DNA]</scope>
    <source>
        <strain evidence="4 5">426-9</strain>
    </source>
</reference>
<evidence type="ECO:0000256" key="1">
    <source>
        <dbReference type="SAM" id="SignalP"/>
    </source>
</evidence>
<dbReference type="Proteomes" id="UP000256321">
    <property type="component" value="Unassembled WGS sequence"/>
</dbReference>
<evidence type="ECO:0000313" key="3">
    <source>
        <dbReference type="EMBL" id="MBC8600997.1"/>
    </source>
</evidence>
<dbReference type="Pfam" id="PF10988">
    <property type="entry name" value="DUF2807"/>
    <property type="match status" value="1"/>
</dbReference>
<dbReference type="EMBL" id="QREV01000007">
    <property type="protein sequence ID" value="RDU50272.1"/>
    <property type="molecule type" value="Genomic_DNA"/>
</dbReference>
<gene>
    <name evidence="4" type="ORF">DWU89_04665</name>
    <name evidence="3" type="ORF">H8784_04585</name>
</gene>
<evidence type="ECO:0000259" key="2">
    <source>
        <dbReference type="Pfam" id="PF10988"/>
    </source>
</evidence>
<dbReference type="PROSITE" id="PS51257">
    <property type="entry name" value="PROKAR_LIPOPROTEIN"/>
    <property type="match status" value="1"/>
</dbReference>
<sequence>MKTKVSLLALLCILFVMSGCSRIIRGDGKVETINVPVEEYDELSVACPTGKIHYAQAEGATALSITTDRNVYDMLEVYVSDKTLVIKIKDAYKEKFIWPSEFTVRASSEKMKEISLAGKAEISLDGPYTAEELEISVAGSGTINLNDRIEVEKLSTSLAGSSTINGKDLNVGTLECEVAGSGTYQLGGTAKKVSYEVAGKGRVKAYDLKAEDVSCEVAGFGIFNVYASNNLSVEAAGFIKISYKGSPALSTEGIVMARKAD</sequence>
<keyword evidence="6" id="KW-1185">Reference proteome</keyword>
<comment type="caution">
    <text evidence="4">The sequence shown here is derived from an EMBL/GenBank/DDBJ whole genome shotgun (WGS) entry which is preliminary data.</text>
</comment>
<dbReference type="AlphaFoldDB" id="A0A3D8HHV7"/>
<keyword evidence="1" id="KW-0732">Signal</keyword>
<feature type="domain" description="Putative auto-transporter adhesin head GIN" evidence="2">
    <location>
        <begin position="134"/>
        <end position="247"/>
    </location>
</feature>
<dbReference type="PANTHER" id="PTHR39200:SF1">
    <property type="entry name" value="AUTO-TRANSPORTER ADHESIN HEAD GIN DOMAIN-CONTAINING PROTEIN-RELATED"/>
    <property type="match status" value="1"/>
</dbReference>
<dbReference type="EMBL" id="JACRTI010000007">
    <property type="protein sequence ID" value="MBC8600997.1"/>
    <property type="molecule type" value="Genomic_DNA"/>
</dbReference>
<dbReference type="InterPro" id="IPR021255">
    <property type="entry name" value="DUF2807"/>
</dbReference>
<evidence type="ECO:0000313" key="6">
    <source>
        <dbReference type="Proteomes" id="UP000629596"/>
    </source>
</evidence>
<protein>
    <submittedName>
        <fullName evidence="4">DUF2807 domain-containing protein</fullName>
    </submittedName>
</protein>
<feature type="chain" id="PRO_5017707135" evidence="1">
    <location>
        <begin position="19"/>
        <end position="261"/>
    </location>
</feature>
<feature type="signal peptide" evidence="1">
    <location>
        <begin position="1"/>
        <end position="18"/>
    </location>
</feature>
<name>A0A3D8HHV7_9BACT</name>
<reference evidence="3 6" key="2">
    <citation type="submission" date="2020-08" db="EMBL/GenBank/DDBJ databases">
        <title>Genome public.</title>
        <authorList>
            <person name="Liu C."/>
            <person name="Sun Q."/>
        </authorList>
    </citation>
    <scope>NUCLEOTIDE SEQUENCE [LARGE SCALE GENOMIC DNA]</scope>
    <source>
        <strain evidence="3 6">426_9</strain>
    </source>
</reference>
<accession>A0A3D8HHV7</accession>
<dbReference type="Proteomes" id="UP000629596">
    <property type="component" value="Unassembled WGS sequence"/>
</dbReference>
<dbReference type="PANTHER" id="PTHR39200">
    <property type="entry name" value="HYPOTHETICAL EXPORTED PROTEIN"/>
    <property type="match status" value="1"/>
</dbReference>
<dbReference type="Gene3D" id="2.160.20.120">
    <property type="match status" value="1"/>
</dbReference>
<proteinExistence type="predicted"/>
<dbReference type="RefSeq" id="WP_115498513.1">
    <property type="nucleotide sequence ID" value="NZ_JACRTI010000007.1"/>
</dbReference>
<evidence type="ECO:0000313" key="4">
    <source>
        <dbReference type="EMBL" id="RDU50272.1"/>
    </source>
</evidence>
<evidence type="ECO:0000313" key="5">
    <source>
        <dbReference type="Proteomes" id="UP000256321"/>
    </source>
</evidence>
<organism evidence="4 5">
    <name type="scientific">Parabacteroides acidifaciens</name>
    <dbReference type="NCBI Taxonomy" id="2290935"/>
    <lineage>
        <taxon>Bacteria</taxon>
        <taxon>Pseudomonadati</taxon>
        <taxon>Bacteroidota</taxon>
        <taxon>Bacteroidia</taxon>
        <taxon>Bacteroidales</taxon>
        <taxon>Tannerellaceae</taxon>
        <taxon>Parabacteroides</taxon>
    </lineage>
</organism>